<keyword evidence="2" id="KW-0812">Transmembrane</keyword>
<dbReference type="Pfam" id="PF13559">
    <property type="entry name" value="DUF4129"/>
    <property type="match status" value="1"/>
</dbReference>
<evidence type="ECO:0000259" key="3">
    <source>
        <dbReference type="Pfam" id="PF13559"/>
    </source>
</evidence>
<feature type="transmembrane region" description="Helical" evidence="2">
    <location>
        <begin position="86"/>
        <end position="111"/>
    </location>
</feature>
<keyword evidence="2" id="KW-0472">Membrane</keyword>
<comment type="caution">
    <text evidence="4">The sequence shown here is derived from an EMBL/GenBank/DDBJ whole genome shotgun (WGS) entry which is preliminary data.</text>
</comment>
<evidence type="ECO:0000256" key="2">
    <source>
        <dbReference type="SAM" id="Phobius"/>
    </source>
</evidence>
<feature type="domain" description="Protein-glutamine gamma-glutamyltransferase-like C-terminal" evidence="3">
    <location>
        <begin position="170"/>
        <end position="238"/>
    </location>
</feature>
<dbReference type="Proteomes" id="UP001371224">
    <property type="component" value="Unassembled WGS sequence"/>
</dbReference>
<accession>A0ABU8L681</accession>
<evidence type="ECO:0000313" key="4">
    <source>
        <dbReference type="EMBL" id="MEJ1086829.1"/>
    </source>
</evidence>
<dbReference type="InterPro" id="IPR025403">
    <property type="entry name" value="TgpA-like_C"/>
</dbReference>
<feature type="transmembrane region" description="Helical" evidence="2">
    <location>
        <begin position="23"/>
        <end position="48"/>
    </location>
</feature>
<dbReference type="RefSeq" id="WP_337330511.1">
    <property type="nucleotide sequence ID" value="NZ_JBBDGM010000001.1"/>
</dbReference>
<sequence length="246" mass="26044">MPVDADDELDASASVSRPRVTRWLVPSGVIAVFAIAMLAASVAGHPVFTPGDSTPEPLPESTVQQTAPPLGIGEPQEQGDDTLLRIIAIVMVVLVISAAVAALVILIRSVLGYWRSRPLRRAAGSATDATLSAEAVAEPIPDAPTMRRGIAAARAAIDLPSDPGDAIIAAWIGLEETAVDSGVGRGRSETPAEFTLRILLHRPGIEEPARRLLRLYECVRFGGHRADDGMRADAARALAEIEEGWR</sequence>
<dbReference type="EMBL" id="JBBDGM010000001">
    <property type="protein sequence ID" value="MEJ1086829.1"/>
    <property type="molecule type" value="Genomic_DNA"/>
</dbReference>
<name>A0ABU8L681_9MICO</name>
<organism evidence="4 5">
    <name type="scientific">Microbacterium bandirmense</name>
    <dbReference type="NCBI Taxonomy" id="3122050"/>
    <lineage>
        <taxon>Bacteria</taxon>
        <taxon>Bacillati</taxon>
        <taxon>Actinomycetota</taxon>
        <taxon>Actinomycetes</taxon>
        <taxon>Micrococcales</taxon>
        <taxon>Microbacteriaceae</taxon>
        <taxon>Microbacterium</taxon>
    </lineage>
</organism>
<proteinExistence type="predicted"/>
<evidence type="ECO:0000313" key="5">
    <source>
        <dbReference type="Proteomes" id="UP001371224"/>
    </source>
</evidence>
<feature type="region of interest" description="Disordered" evidence="1">
    <location>
        <begin position="48"/>
        <end position="75"/>
    </location>
</feature>
<keyword evidence="5" id="KW-1185">Reference proteome</keyword>
<gene>
    <name evidence="4" type="ORF">WDU99_00680</name>
</gene>
<keyword evidence="2" id="KW-1133">Transmembrane helix</keyword>
<protein>
    <submittedName>
        <fullName evidence="4">DUF4129 domain-containing protein</fullName>
    </submittedName>
</protein>
<evidence type="ECO:0000256" key="1">
    <source>
        <dbReference type="SAM" id="MobiDB-lite"/>
    </source>
</evidence>
<reference evidence="4 5" key="1">
    <citation type="submission" date="2024-02" db="EMBL/GenBank/DDBJ databases">
        <authorList>
            <person name="Saticioglu I.B."/>
        </authorList>
    </citation>
    <scope>NUCLEOTIDE SEQUENCE [LARGE SCALE GENOMIC DNA]</scope>
    <source>
        <strain evidence="4 5">Mu-80</strain>
    </source>
</reference>